<dbReference type="AlphaFoldDB" id="A0A916TAN7"/>
<evidence type="ECO:0000313" key="6">
    <source>
        <dbReference type="Proteomes" id="UP000623067"/>
    </source>
</evidence>
<dbReference type="CDD" id="cd01392">
    <property type="entry name" value="HTH_LacI"/>
    <property type="match status" value="1"/>
</dbReference>
<dbReference type="PANTHER" id="PTHR30146:SF153">
    <property type="entry name" value="LACTOSE OPERON REPRESSOR"/>
    <property type="match status" value="1"/>
</dbReference>
<dbReference type="EMBL" id="BMIH01000003">
    <property type="protein sequence ID" value="GGB36343.1"/>
    <property type="molecule type" value="Genomic_DNA"/>
</dbReference>
<dbReference type="PANTHER" id="PTHR30146">
    <property type="entry name" value="LACI-RELATED TRANSCRIPTIONAL REPRESSOR"/>
    <property type="match status" value="1"/>
</dbReference>
<dbReference type="InterPro" id="IPR028082">
    <property type="entry name" value="Peripla_BP_I"/>
</dbReference>
<gene>
    <name evidence="5" type="primary">xylR</name>
    <name evidence="5" type="ORF">GCM10011380_27160</name>
</gene>
<dbReference type="PRINTS" id="PR00036">
    <property type="entry name" value="HTHLACI"/>
</dbReference>
<dbReference type="Gene3D" id="1.10.260.40">
    <property type="entry name" value="lambda repressor-like DNA-binding domains"/>
    <property type="match status" value="1"/>
</dbReference>
<reference evidence="5" key="2">
    <citation type="submission" date="2020-09" db="EMBL/GenBank/DDBJ databases">
        <authorList>
            <person name="Sun Q."/>
            <person name="Zhou Y."/>
        </authorList>
    </citation>
    <scope>NUCLEOTIDE SEQUENCE</scope>
    <source>
        <strain evidence="5">CGMCC 1.15330</strain>
    </source>
</reference>
<dbReference type="SUPFAM" id="SSF53822">
    <property type="entry name" value="Periplasmic binding protein-like I"/>
    <property type="match status" value="1"/>
</dbReference>
<dbReference type="InterPro" id="IPR000843">
    <property type="entry name" value="HTH_LacI"/>
</dbReference>
<dbReference type="Pfam" id="PF13377">
    <property type="entry name" value="Peripla_BP_3"/>
    <property type="match status" value="1"/>
</dbReference>
<evidence type="ECO:0000259" key="4">
    <source>
        <dbReference type="PROSITE" id="PS50932"/>
    </source>
</evidence>
<dbReference type="Gene3D" id="3.40.50.2300">
    <property type="match status" value="2"/>
</dbReference>
<dbReference type="Pfam" id="PF00356">
    <property type="entry name" value="LacI"/>
    <property type="match status" value="1"/>
</dbReference>
<dbReference type="SMART" id="SM00354">
    <property type="entry name" value="HTH_LACI"/>
    <property type="match status" value="1"/>
</dbReference>
<dbReference type="Proteomes" id="UP000623067">
    <property type="component" value="Unassembled WGS sequence"/>
</dbReference>
<dbReference type="InterPro" id="IPR046335">
    <property type="entry name" value="LacI/GalR-like_sensor"/>
</dbReference>
<protein>
    <submittedName>
        <fullName evidence="5">LacI family transcriptional regulator</fullName>
    </submittedName>
</protein>
<organism evidence="5 6">
    <name type="scientific">Sphingomonas metalli</name>
    <dbReference type="NCBI Taxonomy" id="1779358"/>
    <lineage>
        <taxon>Bacteria</taxon>
        <taxon>Pseudomonadati</taxon>
        <taxon>Pseudomonadota</taxon>
        <taxon>Alphaproteobacteria</taxon>
        <taxon>Sphingomonadales</taxon>
        <taxon>Sphingomonadaceae</taxon>
        <taxon>Sphingomonas</taxon>
    </lineage>
</organism>
<proteinExistence type="predicted"/>
<comment type="caution">
    <text evidence="5">The sequence shown here is derived from an EMBL/GenBank/DDBJ whole genome shotgun (WGS) entry which is preliminary data.</text>
</comment>
<evidence type="ECO:0000313" key="5">
    <source>
        <dbReference type="EMBL" id="GGB36343.1"/>
    </source>
</evidence>
<feature type="domain" description="HTH lacI-type" evidence="4">
    <location>
        <begin position="45"/>
        <end position="99"/>
    </location>
</feature>
<evidence type="ECO:0000256" key="1">
    <source>
        <dbReference type="ARBA" id="ARBA00023015"/>
    </source>
</evidence>
<keyword evidence="1" id="KW-0805">Transcription regulation</keyword>
<keyword evidence="2" id="KW-0238">DNA-binding</keyword>
<dbReference type="PROSITE" id="PS50932">
    <property type="entry name" value="HTH_LACI_2"/>
    <property type="match status" value="1"/>
</dbReference>
<dbReference type="CDD" id="cd01545">
    <property type="entry name" value="PBP1_SalR"/>
    <property type="match status" value="1"/>
</dbReference>
<reference evidence="5" key="1">
    <citation type="journal article" date="2014" name="Int. J. Syst. Evol. Microbiol.">
        <title>Complete genome sequence of Corynebacterium casei LMG S-19264T (=DSM 44701T), isolated from a smear-ripened cheese.</title>
        <authorList>
            <consortium name="US DOE Joint Genome Institute (JGI-PGF)"/>
            <person name="Walter F."/>
            <person name="Albersmeier A."/>
            <person name="Kalinowski J."/>
            <person name="Ruckert C."/>
        </authorList>
    </citation>
    <scope>NUCLEOTIDE SEQUENCE</scope>
    <source>
        <strain evidence="5">CGMCC 1.15330</strain>
    </source>
</reference>
<sequence>MDGMRPVRHFLYRMDFPLGAHLLQTGMTRPPRKPRTAHGRQGGAPTIADVAALAGVSTMTVSRVINAEGNVRDATREVVNAAIAQLNYAPNPAARSLAGAAQLRMALLYSNPSAAYLSEFLVGSLDQAGRSDIQLVVQKCEVGEEARTVAERLVGSGIDGVILPPPLCDARPVLDVLLAAHIPTVVVATGCPPAEAGAISIDDRAAAQAMTRHLIDLGHNRIGFITGNPNLTASGERLEGYRAALAEAGMTYDEALVAQGLFTYRSGLDAADELLDLADPPSAIFASNDDMAAATVAVAHRRGLDVPGDLTVCGFDDSAIATTIWPELTTIHQPIADMSRASVELLAGMLRKRGGPAEVRHETLDYTLIRRQSDAAPRRRPPARAR</sequence>
<dbReference type="PROSITE" id="PS00356">
    <property type="entry name" value="HTH_LACI_1"/>
    <property type="match status" value="1"/>
</dbReference>
<dbReference type="GO" id="GO:0003700">
    <property type="term" value="F:DNA-binding transcription factor activity"/>
    <property type="evidence" value="ECO:0007669"/>
    <property type="project" value="TreeGrafter"/>
</dbReference>
<dbReference type="InterPro" id="IPR010982">
    <property type="entry name" value="Lambda_DNA-bd_dom_sf"/>
</dbReference>
<dbReference type="GO" id="GO:0000976">
    <property type="term" value="F:transcription cis-regulatory region binding"/>
    <property type="evidence" value="ECO:0007669"/>
    <property type="project" value="TreeGrafter"/>
</dbReference>
<dbReference type="SUPFAM" id="SSF47413">
    <property type="entry name" value="lambda repressor-like DNA-binding domains"/>
    <property type="match status" value="1"/>
</dbReference>
<name>A0A916TAN7_9SPHN</name>
<keyword evidence="3" id="KW-0804">Transcription</keyword>
<evidence type="ECO:0000256" key="2">
    <source>
        <dbReference type="ARBA" id="ARBA00023125"/>
    </source>
</evidence>
<evidence type="ECO:0000256" key="3">
    <source>
        <dbReference type="ARBA" id="ARBA00023163"/>
    </source>
</evidence>
<keyword evidence="6" id="KW-1185">Reference proteome</keyword>
<accession>A0A916TAN7</accession>